<dbReference type="Pfam" id="PF13460">
    <property type="entry name" value="NAD_binding_10"/>
    <property type="match status" value="1"/>
</dbReference>
<dbReference type="PANTHER" id="PTHR48079:SF6">
    <property type="entry name" value="NAD(P)-BINDING DOMAIN-CONTAINING PROTEIN-RELATED"/>
    <property type="match status" value="1"/>
</dbReference>
<dbReference type="SUPFAM" id="SSF51735">
    <property type="entry name" value="NAD(P)-binding Rossmann-fold domains"/>
    <property type="match status" value="1"/>
</dbReference>
<dbReference type="RefSeq" id="WP_307421967.1">
    <property type="nucleotide sequence ID" value="NZ_JAUSVK010000001.1"/>
</dbReference>
<sequence length="249" mass="25459">MGYRIFLAGAAGAVGRRLIPLLLGAGHSVAGTTRSAARAGELKALGVEPVMVDVFDARALSAAVAAAGPEIVIHQLTDLPPGVDPARMAEAITGNARIRDEGTRNLVAAAMAAGARRLVAQSIAWAYADGPEPHREEDALDIGAEGARAISVGGVIALERHVLKSPLGGVVLRYGRLYGPGTGVDAPPASMPLHVDAAAHAALLAIEGPSGIFNIAEPGARLATDKARILLGWHADFRLPLGGVRETAP</sequence>
<dbReference type="InterPro" id="IPR036291">
    <property type="entry name" value="NAD(P)-bd_dom_sf"/>
</dbReference>
<dbReference type="PANTHER" id="PTHR48079">
    <property type="entry name" value="PROTEIN YEEZ"/>
    <property type="match status" value="1"/>
</dbReference>
<dbReference type="EMBL" id="JAUSVK010000001">
    <property type="protein sequence ID" value="MDQ0390650.1"/>
    <property type="molecule type" value="Genomic_DNA"/>
</dbReference>
<dbReference type="Proteomes" id="UP001237448">
    <property type="component" value="Unassembled WGS sequence"/>
</dbReference>
<feature type="domain" description="NAD(P)-binding" evidence="1">
    <location>
        <begin position="9"/>
        <end position="136"/>
    </location>
</feature>
<keyword evidence="3" id="KW-1185">Reference proteome</keyword>
<gene>
    <name evidence="2" type="ORF">J3R73_000442</name>
</gene>
<dbReference type="InterPro" id="IPR016040">
    <property type="entry name" value="NAD(P)-bd_dom"/>
</dbReference>
<comment type="caution">
    <text evidence="2">The sequence shown here is derived from an EMBL/GenBank/DDBJ whole genome shotgun (WGS) entry which is preliminary data.</text>
</comment>
<protein>
    <submittedName>
        <fullName evidence="2">Nucleoside-diphosphate-sugar epimerase</fullName>
    </submittedName>
</protein>
<name>A0ABU0F7U9_9HYPH</name>
<accession>A0ABU0F7U9</accession>
<reference evidence="2 3" key="1">
    <citation type="submission" date="2023-07" db="EMBL/GenBank/DDBJ databases">
        <title>Genomic Encyclopedia of Type Strains, Phase IV (KMG-IV): sequencing the most valuable type-strain genomes for metagenomic binning, comparative biology and taxonomic classification.</title>
        <authorList>
            <person name="Goeker M."/>
        </authorList>
    </citation>
    <scope>NUCLEOTIDE SEQUENCE [LARGE SCALE GENOMIC DNA]</scope>
    <source>
        <strain evidence="2 3">DSM 5896</strain>
    </source>
</reference>
<dbReference type="Gene3D" id="3.40.50.720">
    <property type="entry name" value="NAD(P)-binding Rossmann-like Domain"/>
    <property type="match status" value="1"/>
</dbReference>
<evidence type="ECO:0000313" key="2">
    <source>
        <dbReference type="EMBL" id="MDQ0390650.1"/>
    </source>
</evidence>
<evidence type="ECO:0000259" key="1">
    <source>
        <dbReference type="Pfam" id="PF13460"/>
    </source>
</evidence>
<evidence type="ECO:0000313" key="3">
    <source>
        <dbReference type="Proteomes" id="UP001237448"/>
    </source>
</evidence>
<proteinExistence type="predicted"/>
<organism evidence="2 3">
    <name type="scientific">Labrys monachus</name>
    <dbReference type="NCBI Taxonomy" id="217067"/>
    <lineage>
        <taxon>Bacteria</taxon>
        <taxon>Pseudomonadati</taxon>
        <taxon>Pseudomonadota</taxon>
        <taxon>Alphaproteobacteria</taxon>
        <taxon>Hyphomicrobiales</taxon>
        <taxon>Xanthobacteraceae</taxon>
        <taxon>Labrys</taxon>
    </lineage>
</organism>
<dbReference type="InterPro" id="IPR051783">
    <property type="entry name" value="NAD(P)-dependent_oxidoreduct"/>
</dbReference>